<keyword evidence="2 7" id="KW-0227">DNA damage</keyword>
<dbReference type="GO" id="GO:0008270">
    <property type="term" value="F:zinc ion binding"/>
    <property type="evidence" value="ECO:0007669"/>
    <property type="project" value="UniProtKB-KW"/>
</dbReference>
<name>U7D5N4_9BACT</name>
<organism evidence="9 10">
    <name type="scientific">Chitinivibrio alkaliphilus ACht1</name>
    <dbReference type="NCBI Taxonomy" id="1313304"/>
    <lineage>
        <taxon>Bacteria</taxon>
        <taxon>Pseudomonadati</taxon>
        <taxon>Fibrobacterota</taxon>
        <taxon>Chitinivibrionia</taxon>
        <taxon>Chitinivibrionales</taxon>
        <taxon>Chitinivibrionaceae</taxon>
        <taxon>Chitinivibrio</taxon>
    </lineage>
</organism>
<dbReference type="eggNOG" id="COG0353">
    <property type="taxonomic scope" value="Bacteria"/>
</dbReference>
<evidence type="ECO:0000313" key="10">
    <source>
        <dbReference type="Proteomes" id="UP000017148"/>
    </source>
</evidence>
<keyword evidence="6 7" id="KW-0234">DNA repair</keyword>
<evidence type="ECO:0000256" key="1">
    <source>
        <dbReference type="ARBA" id="ARBA00022723"/>
    </source>
</evidence>
<dbReference type="RefSeq" id="WP_022637206.1">
    <property type="nucleotide sequence ID" value="NZ_ASJR01000015.1"/>
</dbReference>
<accession>U7D5N4</accession>
<evidence type="ECO:0000256" key="4">
    <source>
        <dbReference type="ARBA" id="ARBA00022833"/>
    </source>
</evidence>
<keyword evidence="10" id="KW-1185">Reference proteome</keyword>
<dbReference type="EMBL" id="ASJR01000015">
    <property type="protein sequence ID" value="ERP31283.1"/>
    <property type="molecule type" value="Genomic_DNA"/>
</dbReference>
<evidence type="ECO:0000256" key="2">
    <source>
        <dbReference type="ARBA" id="ARBA00022763"/>
    </source>
</evidence>
<feature type="zinc finger region" description="C4-type" evidence="7">
    <location>
        <begin position="55"/>
        <end position="70"/>
    </location>
</feature>
<dbReference type="PROSITE" id="PS50880">
    <property type="entry name" value="TOPRIM"/>
    <property type="match status" value="1"/>
</dbReference>
<dbReference type="Pfam" id="PF02132">
    <property type="entry name" value="RecR_ZnF"/>
    <property type="match status" value="1"/>
</dbReference>
<dbReference type="Pfam" id="PF13662">
    <property type="entry name" value="Toprim_4"/>
    <property type="match status" value="1"/>
</dbReference>
<evidence type="ECO:0000259" key="8">
    <source>
        <dbReference type="PROSITE" id="PS50880"/>
    </source>
</evidence>
<comment type="similarity">
    <text evidence="7">Belongs to the RecR family.</text>
</comment>
<dbReference type="GO" id="GO:0006281">
    <property type="term" value="P:DNA repair"/>
    <property type="evidence" value="ECO:0007669"/>
    <property type="project" value="UniProtKB-UniRule"/>
</dbReference>
<dbReference type="PROSITE" id="PS01300">
    <property type="entry name" value="RECR"/>
    <property type="match status" value="1"/>
</dbReference>
<evidence type="ECO:0000256" key="7">
    <source>
        <dbReference type="HAMAP-Rule" id="MF_00017"/>
    </source>
</evidence>
<dbReference type="Gene3D" id="1.10.8.420">
    <property type="entry name" value="RecR Domain 1"/>
    <property type="match status" value="1"/>
</dbReference>
<comment type="caution">
    <text evidence="9">The sequence shown here is derived from an EMBL/GenBank/DDBJ whole genome shotgun (WGS) entry which is preliminary data.</text>
</comment>
<keyword evidence="4 7" id="KW-0862">Zinc</keyword>
<dbReference type="NCBIfam" id="TIGR00615">
    <property type="entry name" value="recR"/>
    <property type="match status" value="1"/>
</dbReference>
<evidence type="ECO:0000256" key="5">
    <source>
        <dbReference type="ARBA" id="ARBA00023172"/>
    </source>
</evidence>
<dbReference type="OrthoDB" id="9802672at2"/>
<keyword evidence="1 7" id="KW-0479">Metal-binding</keyword>
<dbReference type="Pfam" id="PF21175">
    <property type="entry name" value="RecR_C"/>
    <property type="match status" value="1"/>
</dbReference>
<feature type="domain" description="Toprim" evidence="8">
    <location>
        <begin position="78"/>
        <end position="174"/>
    </location>
</feature>
<evidence type="ECO:0000313" key="9">
    <source>
        <dbReference type="EMBL" id="ERP31283.1"/>
    </source>
</evidence>
<dbReference type="InterPro" id="IPR006171">
    <property type="entry name" value="TOPRIM_dom"/>
</dbReference>
<dbReference type="GO" id="GO:0003677">
    <property type="term" value="F:DNA binding"/>
    <property type="evidence" value="ECO:0007669"/>
    <property type="project" value="UniProtKB-UniRule"/>
</dbReference>
<dbReference type="InterPro" id="IPR000093">
    <property type="entry name" value="DNA_Rcmb_RecR"/>
</dbReference>
<keyword evidence="3 7" id="KW-0863">Zinc-finger</keyword>
<dbReference type="AlphaFoldDB" id="U7D5N4"/>
<proteinExistence type="inferred from homology"/>
<dbReference type="InterPro" id="IPR023627">
    <property type="entry name" value="Rcmb_RecR"/>
</dbReference>
<evidence type="ECO:0000256" key="6">
    <source>
        <dbReference type="ARBA" id="ARBA00023204"/>
    </source>
</evidence>
<protein>
    <recommendedName>
        <fullName evidence="7">Recombination protein RecR</fullName>
    </recommendedName>
</protein>
<dbReference type="STRING" id="1313304.CALK_1772"/>
<dbReference type="HAMAP" id="MF_00017">
    <property type="entry name" value="RecR"/>
    <property type="match status" value="1"/>
</dbReference>
<reference evidence="9 10" key="1">
    <citation type="journal article" date="2013" name="Environ. Microbiol.">
        <title>Genome analysis of Chitinivibrio alkaliphilus gen. nov., sp. nov., a novel extremely haloalkaliphilic anaerobic chitinolytic bacterium from the candidate phylum Termite Group 3.</title>
        <authorList>
            <person name="Sorokin D.Y."/>
            <person name="Gumerov V.M."/>
            <person name="Rakitin A.L."/>
            <person name="Beletsky A.V."/>
            <person name="Damste J.S."/>
            <person name="Muyzer G."/>
            <person name="Mardanov A.V."/>
            <person name="Ravin N.V."/>
        </authorList>
    </citation>
    <scope>NUCLEOTIDE SEQUENCE [LARGE SCALE GENOMIC DNA]</scope>
    <source>
        <strain evidence="9 10">ACht1</strain>
    </source>
</reference>
<sequence>MTDALQDLVHLLQRLPSVGEKSAWRMAMHLLEQKDTYGQELVHGVSRALESIGRCSRCNTWCEGDLCAVCASSRRNTRLLCLVEKPQDMWSLERESSFDGTYHVLGGVLSPMRGVLASHLFLDTLVERISLQGVEEVIIGLGGSSEAEITYHYIVTLLEPMEGLRISRFARGLSAGMDIDYADKRTLDTALSERRNIQRQGEYGDSEM</sequence>
<dbReference type="PATRIC" id="fig|1313304.3.peg.1687"/>
<evidence type="ECO:0000256" key="3">
    <source>
        <dbReference type="ARBA" id="ARBA00022771"/>
    </source>
</evidence>
<dbReference type="Proteomes" id="UP000017148">
    <property type="component" value="Unassembled WGS sequence"/>
</dbReference>
<dbReference type="SUPFAM" id="SSF111304">
    <property type="entry name" value="Recombination protein RecR"/>
    <property type="match status" value="1"/>
</dbReference>
<dbReference type="Gene3D" id="3.40.1360.10">
    <property type="match status" value="1"/>
</dbReference>
<comment type="function">
    <text evidence="7">May play a role in DNA repair. It seems to be involved in an RecBC-independent recombinational process of DNA repair. It may act with RecF and RecO.</text>
</comment>
<dbReference type="GO" id="GO:0006310">
    <property type="term" value="P:DNA recombination"/>
    <property type="evidence" value="ECO:0007669"/>
    <property type="project" value="UniProtKB-UniRule"/>
</dbReference>
<dbReference type="InterPro" id="IPR015967">
    <property type="entry name" value="Rcmb_RecR_Znf"/>
</dbReference>
<dbReference type="Pfam" id="PF21176">
    <property type="entry name" value="RecR_HhH"/>
    <property type="match status" value="1"/>
</dbReference>
<keyword evidence="5 7" id="KW-0233">DNA recombination</keyword>
<dbReference type="PANTHER" id="PTHR30446">
    <property type="entry name" value="RECOMBINATION PROTEIN RECR"/>
    <property type="match status" value="1"/>
</dbReference>
<dbReference type="PANTHER" id="PTHR30446:SF0">
    <property type="entry name" value="RECOMBINATION PROTEIN RECR"/>
    <property type="match status" value="1"/>
</dbReference>
<gene>
    <name evidence="7" type="primary">recR</name>
    <name evidence="9" type="ORF">CALK_1772</name>
</gene>